<protein>
    <submittedName>
        <fullName evidence="1">Uncharacterized protein</fullName>
    </submittedName>
</protein>
<proteinExistence type="predicted"/>
<evidence type="ECO:0000313" key="1">
    <source>
        <dbReference type="EMBL" id="KAK7497396.1"/>
    </source>
</evidence>
<organism evidence="1 2">
    <name type="scientific">Batillaria attramentaria</name>
    <dbReference type="NCBI Taxonomy" id="370345"/>
    <lineage>
        <taxon>Eukaryota</taxon>
        <taxon>Metazoa</taxon>
        <taxon>Spiralia</taxon>
        <taxon>Lophotrochozoa</taxon>
        <taxon>Mollusca</taxon>
        <taxon>Gastropoda</taxon>
        <taxon>Caenogastropoda</taxon>
        <taxon>Sorbeoconcha</taxon>
        <taxon>Cerithioidea</taxon>
        <taxon>Batillariidae</taxon>
        <taxon>Batillaria</taxon>
    </lineage>
</organism>
<sequence>NVHSEACTSVVREPALRGESGHWMVLVQFSERQCTFKTSVNNVDSWRLYVPVQGNVYQRYKNSACLLS</sequence>
<dbReference type="EMBL" id="JACVVK020000059">
    <property type="protein sequence ID" value="KAK7497396.1"/>
    <property type="molecule type" value="Genomic_DNA"/>
</dbReference>
<dbReference type="AlphaFoldDB" id="A0ABD0LD27"/>
<keyword evidence="2" id="KW-1185">Reference proteome</keyword>
<name>A0ABD0LD27_9CAEN</name>
<dbReference type="Proteomes" id="UP001519460">
    <property type="component" value="Unassembled WGS sequence"/>
</dbReference>
<feature type="non-terminal residue" evidence="1">
    <location>
        <position position="1"/>
    </location>
</feature>
<accession>A0ABD0LD27</accession>
<evidence type="ECO:0000313" key="2">
    <source>
        <dbReference type="Proteomes" id="UP001519460"/>
    </source>
</evidence>
<gene>
    <name evidence="1" type="ORF">BaRGS_00011440</name>
</gene>
<comment type="caution">
    <text evidence="1">The sequence shown here is derived from an EMBL/GenBank/DDBJ whole genome shotgun (WGS) entry which is preliminary data.</text>
</comment>
<reference evidence="1 2" key="1">
    <citation type="journal article" date="2023" name="Sci. Data">
        <title>Genome assembly of the Korean intertidal mud-creeper Batillaria attramentaria.</title>
        <authorList>
            <person name="Patra A.K."/>
            <person name="Ho P.T."/>
            <person name="Jun S."/>
            <person name="Lee S.J."/>
            <person name="Kim Y."/>
            <person name="Won Y.J."/>
        </authorList>
    </citation>
    <scope>NUCLEOTIDE SEQUENCE [LARGE SCALE GENOMIC DNA]</scope>
    <source>
        <strain evidence="1">Wonlab-2016</strain>
    </source>
</reference>